<proteinExistence type="predicted"/>
<protein>
    <recommendedName>
        <fullName evidence="3">Chemotaxis methyl-accepting receptor HlyB-like 4HB MCP domain-containing protein</fullName>
    </recommendedName>
</protein>
<evidence type="ECO:0000313" key="2">
    <source>
        <dbReference type="Proteomes" id="UP000295416"/>
    </source>
</evidence>
<evidence type="ECO:0000313" key="1">
    <source>
        <dbReference type="EMBL" id="TCP19286.1"/>
    </source>
</evidence>
<name>A0A4V2SKE8_9BACL</name>
<evidence type="ECO:0008006" key="3">
    <source>
        <dbReference type="Google" id="ProtNLM"/>
    </source>
</evidence>
<gene>
    <name evidence="1" type="ORF">EV207_1652</name>
</gene>
<sequence length="182" mass="20689">MLFFGGIFGVTLLTLSFINFVAEEGHHAIMVQSNSQNPIVQMNDLADRKDVKEYRSSVSKSIDEITSSLANIGDYSRQASNNPKLTHDEEWKKNVTEEWQDAESQARKLKKFDAPKELKSVQKVYNQVGDEVILAKKTYLDGLNQRNMDLITESGQHIQTVFDLLDQAKKWMPVLLGNGHYV</sequence>
<dbReference type="Proteomes" id="UP000295416">
    <property type="component" value="Unassembled WGS sequence"/>
</dbReference>
<accession>A0A4V2SKE8</accession>
<keyword evidence="2" id="KW-1185">Reference proteome</keyword>
<comment type="caution">
    <text evidence="1">The sequence shown here is derived from an EMBL/GenBank/DDBJ whole genome shotgun (WGS) entry which is preliminary data.</text>
</comment>
<dbReference type="EMBL" id="SLXK01000065">
    <property type="protein sequence ID" value="TCP19286.1"/>
    <property type="molecule type" value="Genomic_DNA"/>
</dbReference>
<dbReference type="AlphaFoldDB" id="A0A4V2SKE8"/>
<organism evidence="1 2">
    <name type="scientific">Scopulibacillus darangshiensis</name>
    <dbReference type="NCBI Taxonomy" id="442528"/>
    <lineage>
        <taxon>Bacteria</taxon>
        <taxon>Bacillati</taxon>
        <taxon>Bacillota</taxon>
        <taxon>Bacilli</taxon>
        <taxon>Bacillales</taxon>
        <taxon>Sporolactobacillaceae</taxon>
        <taxon>Scopulibacillus</taxon>
    </lineage>
</organism>
<reference evidence="1 2" key="1">
    <citation type="submission" date="2019-03" db="EMBL/GenBank/DDBJ databases">
        <title>Genomic Encyclopedia of Type Strains, Phase IV (KMG-IV): sequencing the most valuable type-strain genomes for metagenomic binning, comparative biology and taxonomic classification.</title>
        <authorList>
            <person name="Goeker M."/>
        </authorList>
    </citation>
    <scope>NUCLEOTIDE SEQUENCE [LARGE SCALE GENOMIC DNA]</scope>
    <source>
        <strain evidence="1 2">DSM 19377</strain>
    </source>
</reference>